<sequence>MDGLEATRLIRQLDGPGAGVLIIALTAQAFTTQISDCLAAGMNGHLAKPFTPEGLLAVIEEAADAIDRRQSGPPSRPAPEAPSSEQTTPLLPYLDVRAFEQVTAVLSPQKVEAFLRRTALSGESLLVDLQAVEEASGSLDDLVEEVHRFTGSAGMFGFARLSDVGRRFEQAVGASASDAGSLAGELGVAIEGTCQEIYARL</sequence>
<dbReference type="SUPFAM" id="SSF52172">
    <property type="entry name" value="CheY-like"/>
    <property type="match status" value="1"/>
</dbReference>
<comment type="subcellular location">
    <subcellularLocation>
        <location evidence="1">Cell membrane</location>
        <topology evidence="1">Multi-pass membrane protein</topology>
    </subcellularLocation>
</comment>
<reference evidence="15 16" key="1">
    <citation type="submission" date="2019-05" db="EMBL/GenBank/DDBJ databases">
        <authorList>
            <person name="Pankratov T."/>
            <person name="Grouzdev D."/>
        </authorList>
    </citation>
    <scope>NUCLEOTIDE SEQUENCE [LARGE SCALE GENOMIC DNA]</scope>
    <source>
        <strain evidence="15 16">KEBCLARHB70R</strain>
    </source>
</reference>
<evidence type="ECO:0000259" key="13">
    <source>
        <dbReference type="PROSITE" id="PS50110"/>
    </source>
</evidence>
<dbReference type="CDD" id="cd17546">
    <property type="entry name" value="REC_hyHK_CKI1_RcsC-like"/>
    <property type="match status" value="1"/>
</dbReference>
<evidence type="ECO:0000256" key="7">
    <source>
        <dbReference type="ARBA" id="ARBA00022989"/>
    </source>
</evidence>
<dbReference type="PROSITE" id="PS50110">
    <property type="entry name" value="RESPONSE_REGULATORY"/>
    <property type="match status" value="1"/>
</dbReference>
<keyword evidence="7" id="KW-1133">Transmembrane helix</keyword>
<evidence type="ECO:0000256" key="12">
    <source>
        <dbReference type="SAM" id="MobiDB-lite"/>
    </source>
</evidence>
<dbReference type="InterPro" id="IPR011006">
    <property type="entry name" value="CheY-like_superfamily"/>
</dbReference>
<dbReference type="PANTHER" id="PTHR45339">
    <property type="entry name" value="HYBRID SIGNAL TRANSDUCTION HISTIDINE KINASE J"/>
    <property type="match status" value="1"/>
</dbReference>
<keyword evidence="9" id="KW-0472">Membrane</keyword>
<keyword evidence="3 10" id="KW-0597">Phosphoprotein</keyword>
<dbReference type="PROSITE" id="PS50894">
    <property type="entry name" value="HPT"/>
    <property type="match status" value="1"/>
</dbReference>
<gene>
    <name evidence="15" type="ORF">FE263_17250</name>
</gene>
<dbReference type="GO" id="GO:0005886">
    <property type="term" value="C:plasma membrane"/>
    <property type="evidence" value="ECO:0007669"/>
    <property type="project" value="UniProtKB-SubCell"/>
</dbReference>
<keyword evidence="5" id="KW-0547">Nucleotide-binding</keyword>
<dbReference type="Gene3D" id="3.40.50.2300">
    <property type="match status" value="1"/>
</dbReference>
<name>A0A5R9J6K3_9PROT</name>
<accession>A0A5R9J6K3</accession>
<evidence type="ECO:0000256" key="1">
    <source>
        <dbReference type="ARBA" id="ARBA00004651"/>
    </source>
</evidence>
<dbReference type="Gene3D" id="1.20.120.160">
    <property type="entry name" value="HPT domain"/>
    <property type="match status" value="1"/>
</dbReference>
<comment type="caution">
    <text evidence="15">The sequence shown here is derived from an EMBL/GenBank/DDBJ whole genome shotgun (WGS) entry which is preliminary data.</text>
</comment>
<dbReference type="InterPro" id="IPR001789">
    <property type="entry name" value="Sig_transdc_resp-reg_receiver"/>
</dbReference>
<keyword evidence="2" id="KW-1003">Cell membrane</keyword>
<evidence type="ECO:0000313" key="16">
    <source>
        <dbReference type="Proteomes" id="UP000305654"/>
    </source>
</evidence>
<evidence type="ECO:0000256" key="4">
    <source>
        <dbReference type="ARBA" id="ARBA00022692"/>
    </source>
</evidence>
<dbReference type="GO" id="GO:0000160">
    <property type="term" value="P:phosphorelay signal transduction system"/>
    <property type="evidence" value="ECO:0007669"/>
    <property type="project" value="UniProtKB-KW"/>
</dbReference>
<dbReference type="GO" id="GO:0004672">
    <property type="term" value="F:protein kinase activity"/>
    <property type="evidence" value="ECO:0007669"/>
    <property type="project" value="UniProtKB-ARBA"/>
</dbReference>
<dbReference type="Pfam" id="PF00072">
    <property type="entry name" value="Response_reg"/>
    <property type="match status" value="1"/>
</dbReference>
<proteinExistence type="predicted"/>
<keyword evidence="16" id="KW-1185">Reference proteome</keyword>
<feature type="domain" description="Response regulatory" evidence="13">
    <location>
        <begin position="1"/>
        <end position="63"/>
    </location>
</feature>
<evidence type="ECO:0000256" key="9">
    <source>
        <dbReference type="ARBA" id="ARBA00023136"/>
    </source>
</evidence>
<evidence type="ECO:0000256" key="3">
    <source>
        <dbReference type="ARBA" id="ARBA00022553"/>
    </source>
</evidence>
<dbReference type="Proteomes" id="UP000305654">
    <property type="component" value="Unassembled WGS sequence"/>
</dbReference>
<evidence type="ECO:0000256" key="8">
    <source>
        <dbReference type="ARBA" id="ARBA00023012"/>
    </source>
</evidence>
<dbReference type="PANTHER" id="PTHR45339:SF1">
    <property type="entry name" value="HYBRID SIGNAL TRANSDUCTION HISTIDINE KINASE J"/>
    <property type="match status" value="1"/>
</dbReference>
<dbReference type="Pfam" id="PF01627">
    <property type="entry name" value="Hpt"/>
    <property type="match status" value="1"/>
</dbReference>
<dbReference type="SUPFAM" id="SSF47226">
    <property type="entry name" value="Histidine-containing phosphotransfer domain, HPT domain"/>
    <property type="match status" value="1"/>
</dbReference>
<evidence type="ECO:0000256" key="10">
    <source>
        <dbReference type="PROSITE-ProRule" id="PRU00110"/>
    </source>
</evidence>
<dbReference type="InterPro" id="IPR008207">
    <property type="entry name" value="Sig_transdc_His_kin_Hpt_dom"/>
</dbReference>
<comment type="caution">
    <text evidence="11">Lacks conserved residue(s) required for the propagation of feature annotation.</text>
</comment>
<keyword evidence="4" id="KW-0812">Transmembrane</keyword>
<evidence type="ECO:0000256" key="6">
    <source>
        <dbReference type="ARBA" id="ARBA00022840"/>
    </source>
</evidence>
<evidence type="ECO:0000256" key="11">
    <source>
        <dbReference type="PROSITE-ProRule" id="PRU00169"/>
    </source>
</evidence>
<dbReference type="AlphaFoldDB" id="A0A5R9J6K3"/>
<feature type="modified residue" description="Phosphohistidine" evidence="10">
    <location>
        <position position="147"/>
    </location>
</feature>
<dbReference type="InterPro" id="IPR036641">
    <property type="entry name" value="HPT_dom_sf"/>
</dbReference>
<evidence type="ECO:0000313" key="15">
    <source>
        <dbReference type="EMBL" id="TLU71251.1"/>
    </source>
</evidence>
<evidence type="ECO:0000256" key="5">
    <source>
        <dbReference type="ARBA" id="ARBA00022741"/>
    </source>
</evidence>
<protein>
    <submittedName>
        <fullName evidence="15">Response regulator</fullName>
    </submittedName>
</protein>
<dbReference type="GO" id="GO:0005524">
    <property type="term" value="F:ATP binding"/>
    <property type="evidence" value="ECO:0007669"/>
    <property type="project" value="UniProtKB-KW"/>
</dbReference>
<feature type="region of interest" description="Disordered" evidence="12">
    <location>
        <begin position="67"/>
        <end position="89"/>
    </location>
</feature>
<feature type="domain" description="HPt" evidence="14">
    <location>
        <begin position="103"/>
        <end position="201"/>
    </location>
</feature>
<dbReference type="EMBL" id="VCDI01000007">
    <property type="protein sequence ID" value="TLU71251.1"/>
    <property type="molecule type" value="Genomic_DNA"/>
</dbReference>
<evidence type="ECO:0000256" key="2">
    <source>
        <dbReference type="ARBA" id="ARBA00022475"/>
    </source>
</evidence>
<evidence type="ECO:0000259" key="14">
    <source>
        <dbReference type="PROSITE" id="PS50894"/>
    </source>
</evidence>
<keyword evidence="8" id="KW-0902">Two-component regulatory system</keyword>
<keyword evidence="6" id="KW-0067">ATP-binding</keyword>
<organism evidence="15 16">
    <name type="scientific">Lichenicoccus roseus</name>
    <dbReference type="NCBI Taxonomy" id="2683649"/>
    <lineage>
        <taxon>Bacteria</taxon>
        <taxon>Pseudomonadati</taxon>
        <taxon>Pseudomonadota</taxon>
        <taxon>Alphaproteobacteria</taxon>
        <taxon>Acetobacterales</taxon>
        <taxon>Acetobacteraceae</taxon>
        <taxon>Lichenicoccus</taxon>
    </lineage>
</organism>